<dbReference type="EMBL" id="KB644415">
    <property type="protein sequence ID" value="EPS33313.1"/>
    <property type="molecule type" value="Genomic_DNA"/>
</dbReference>
<gene>
    <name evidence="1" type="ORF">PDE_08275</name>
</gene>
<organism evidence="1 2">
    <name type="scientific">Penicillium oxalicum (strain 114-2 / CGMCC 5302)</name>
    <name type="common">Penicillium decumbens</name>
    <dbReference type="NCBI Taxonomy" id="933388"/>
    <lineage>
        <taxon>Eukaryota</taxon>
        <taxon>Fungi</taxon>
        <taxon>Dikarya</taxon>
        <taxon>Ascomycota</taxon>
        <taxon>Pezizomycotina</taxon>
        <taxon>Eurotiomycetes</taxon>
        <taxon>Eurotiomycetidae</taxon>
        <taxon>Eurotiales</taxon>
        <taxon>Aspergillaceae</taxon>
        <taxon>Penicillium</taxon>
    </lineage>
</organism>
<name>S8B3A1_PENO1</name>
<protein>
    <submittedName>
        <fullName evidence="1">Uncharacterized protein</fullName>
    </submittedName>
</protein>
<accession>S8B3A1</accession>
<proteinExistence type="predicted"/>
<reference evidence="1" key="1">
    <citation type="journal article" date="2013" name="PLoS ONE">
        <title>Genomic and secretomic analyses reveal unique features of the lignocellulolytic enzyme system of Penicillium decumbens.</title>
        <authorList>
            <person name="Liu G."/>
            <person name="Zhang L."/>
            <person name="Wei X."/>
            <person name="Zou G."/>
            <person name="Qin Y."/>
            <person name="Ma L."/>
            <person name="Li J."/>
            <person name="Zheng H."/>
            <person name="Wang S."/>
            <person name="Wang C."/>
            <person name="Xun L."/>
            <person name="Zhao G.-P."/>
            <person name="Zhou Z."/>
            <person name="Qu Y."/>
        </authorList>
    </citation>
    <scope>NUCLEOTIDE SEQUENCE [LARGE SCALE GENOMIC DNA]</scope>
    <source>
        <strain evidence="1">114-2</strain>
    </source>
</reference>
<evidence type="ECO:0000313" key="2">
    <source>
        <dbReference type="Proteomes" id="UP000019376"/>
    </source>
</evidence>
<dbReference type="HOGENOM" id="CLU_2923374_0_0_1"/>
<dbReference type="Proteomes" id="UP000019376">
    <property type="component" value="Unassembled WGS sequence"/>
</dbReference>
<dbReference type="AlphaFoldDB" id="S8B3A1"/>
<keyword evidence="2" id="KW-1185">Reference proteome</keyword>
<evidence type="ECO:0000313" key="1">
    <source>
        <dbReference type="EMBL" id="EPS33313.1"/>
    </source>
</evidence>
<sequence>MSAQLDPCAMVQVGSFENIESIELSAAVSSEPMGMPYCIIDIDFGGLWAQSVKRTWAHRSL</sequence>